<proteinExistence type="predicted"/>
<evidence type="ECO:0000313" key="2">
    <source>
        <dbReference type="Proteomes" id="UP000779070"/>
    </source>
</evidence>
<sequence length="59" mass="6997">MELTKDVVALLIDNDDLCQAARYRFVEEPDVLLSHDYEEMNQKLHEFLDKLQNVYLSKP</sequence>
<name>A0ABS3A1L9_9VIBR</name>
<keyword evidence="2" id="KW-1185">Reference proteome</keyword>
<accession>A0ABS3A1L9</accession>
<gene>
    <name evidence="1" type="ORF">JYA62_05255</name>
</gene>
<evidence type="ECO:0000313" key="1">
    <source>
        <dbReference type="EMBL" id="MBN3577073.1"/>
    </source>
</evidence>
<reference evidence="1 2" key="1">
    <citation type="submission" date="2021-02" db="EMBL/GenBank/DDBJ databases">
        <title>Draft Genome Sequences of 5 Vibrio neptunius Strains Isolated From of Bivalve Hatcheries.</title>
        <authorList>
            <person name="Galvis F."/>
            <person name="Barja J.L."/>
            <person name="Lemos M.L."/>
            <person name="Balado M."/>
        </authorList>
    </citation>
    <scope>NUCLEOTIDE SEQUENCE [LARGE SCALE GENOMIC DNA]</scope>
    <source>
        <strain evidence="1 2">PP-145.98</strain>
    </source>
</reference>
<dbReference type="Proteomes" id="UP000779070">
    <property type="component" value="Unassembled WGS sequence"/>
</dbReference>
<organism evidence="1 2">
    <name type="scientific">Vibrio neptunius</name>
    <dbReference type="NCBI Taxonomy" id="170651"/>
    <lineage>
        <taxon>Bacteria</taxon>
        <taxon>Pseudomonadati</taxon>
        <taxon>Pseudomonadota</taxon>
        <taxon>Gammaproteobacteria</taxon>
        <taxon>Vibrionales</taxon>
        <taxon>Vibrionaceae</taxon>
        <taxon>Vibrio</taxon>
    </lineage>
</organism>
<dbReference type="EMBL" id="JAFHLB010000005">
    <property type="protein sequence ID" value="MBN3577073.1"/>
    <property type="molecule type" value="Genomic_DNA"/>
</dbReference>
<comment type="caution">
    <text evidence="1">The sequence shown here is derived from an EMBL/GenBank/DDBJ whole genome shotgun (WGS) entry which is preliminary data.</text>
</comment>
<protein>
    <submittedName>
        <fullName evidence="1">Uncharacterized protein</fullName>
    </submittedName>
</protein>